<dbReference type="InterPro" id="IPR044810">
    <property type="entry name" value="WRKY_plant"/>
</dbReference>
<reference evidence="8" key="4">
    <citation type="submission" date="2019-03" db="UniProtKB">
        <authorList>
            <consortium name="EnsemblPlants"/>
        </authorList>
    </citation>
    <scope>IDENTIFICATION</scope>
</reference>
<evidence type="ECO:0000256" key="1">
    <source>
        <dbReference type="ARBA" id="ARBA00004123"/>
    </source>
</evidence>
<sequence>VQQHTMLQPNPTVEQPPRGHRRLMKRSYMHGTFLHRWRLTFLQNADSSSTLQYGDNTSLYSLFHFHLRAAGYIWPANQSLHKRGLLVQEQEMGDVLRAHDVAATADDDEAGVWPGELDEQLIRELLSDDSLLGSMAPPDDGSERHRSCDTGGAPAAAPCNSGGRTAAEHEPLPPVSASSMALCSSYSGPTIRDIEKALWSRPYTSSQRYGSLYFRRYGALGTAPESKHTTKVRGCGGGKTPMDGYRWRKYGQKFIKNNPHPRSYYKCTSARCSAKKHVEKSTDDPEMLIVTYEGSHLHGPQTTTLPRLQPPDAAADLPGAAGDAVAGPVIGCSVRPSYGTSSGDDARQEGNEPLQGRHEGRRAHGAVQRVTPTDSLASSLPHSAAAVDATVLSSSSLDSPWSLEALLPVERI</sequence>
<feature type="domain" description="WRKY" evidence="7">
    <location>
        <begin position="243"/>
        <end position="301"/>
    </location>
</feature>
<keyword evidence="4" id="KW-0804">Transcription</keyword>
<feature type="region of interest" description="Disordered" evidence="6">
    <location>
        <begin position="336"/>
        <end position="369"/>
    </location>
</feature>
<comment type="subcellular location">
    <subcellularLocation>
        <location evidence="1">Nucleus</location>
    </subcellularLocation>
</comment>
<reference evidence="9" key="1">
    <citation type="journal article" date="2014" name="Science">
        <title>Ancient hybridizations among the ancestral genomes of bread wheat.</title>
        <authorList>
            <consortium name="International Wheat Genome Sequencing Consortium,"/>
            <person name="Marcussen T."/>
            <person name="Sandve S.R."/>
            <person name="Heier L."/>
            <person name="Spannagl M."/>
            <person name="Pfeifer M."/>
            <person name="Jakobsen K.S."/>
            <person name="Wulff B.B."/>
            <person name="Steuernagel B."/>
            <person name="Mayer K.F."/>
            <person name="Olsen O.A."/>
        </authorList>
    </citation>
    <scope>NUCLEOTIDE SEQUENCE [LARGE SCALE GENOMIC DNA]</scope>
    <source>
        <strain evidence="9">cv. AL8/78</strain>
    </source>
</reference>
<keyword evidence="3" id="KW-0238">DNA-binding</keyword>
<dbReference type="InterPro" id="IPR003657">
    <property type="entry name" value="WRKY_dom"/>
</dbReference>
<name>A0A453FWU9_AEGTS</name>
<keyword evidence="2" id="KW-0805">Transcription regulation</keyword>
<evidence type="ECO:0000259" key="7">
    <source>
        <dbReference type="PROSITE" id="PS50811"/>
    </source>
</evidence>
<dbReference type="PROSITE" id="PS50811">
    <property type="entry name" value="WRKY"/>
    <property type="match status" value="1"/>
</dbReference>
<dbReference type="PANTHER" id="PTHR31221:SF38">
    <property type="entry name" value="WRKY DOMAIN-CONTAINING PROTEIN"/>
    <property type="match status" value="1"/>
</dbReference>
<feature type="compositionally biased region" description="Basic and acidic residues" evidence="6">
    <location>
        <begin position="344"/>
        <end position="358"/>
    </location>
</feature>
<keyword evidence="9" id="KW-1185">Reference proteome</keyword>
<dbReference type="Gramene" id="AET3Gv20811000.2">
    <property type="protein sequence ID" value="AET3Gv20811000.2"/>
    <property type="gene ID" value="AET3Gv20811000"/>
</dbReference>
<dbReference type="GO" id="GO:0043565">
    <property type="term" value="F:sequence-specific DNA binding"/>
    <property type="evidence" value="ECO:0007669"/>
    <property type="project" value="InterPro"/>
</dbReference>
<protein>
    <recommendedName>
        <fullName evidence="7">WRKY domain-containing protein</fullName>
    </recommendedName>
</protein>
<dbReference type="Gene3D" id="2.20.25.80">
    <property type="entry name" value="WRKY domain"/>
    <property type="match status" value="1"/>
</dbReference>
<evidence type="ECO:0000256" key="2">
    <source>
        <dbReference type="ARBA" id="ARBA00023015"/>
    </source>
</evidence>
<dbReference type="AlphaFoldDB" id="A0A453FWU9"/>
<dbReference type="Proteomes" id="UP000015105">
    <property type="component" value="Chromosome 3D"/>
</dbReference>
<dbReference type="InterPro" id="IPR036576">
    <property type="entry name" value="WRKY_dom_sf"/>
</dbReference>
<evidence type="ECO:0000256" key="3">
    <source>
        <dbReference type="ARBA" id="ARBA00023125"/>
    </source>
</evidence>
<dbReference type="Pfam" id="PF03106">
    <property type="entry name" value="WRKY"/>
    <property type="match status" value="1"/>
</dbReference>
<evidence type="ECO:0000256" key="6">
    <source>
        <dbReference type="SAM" id="MobiDB-lite"/>
    </source>
</evidence>
<dbReference type="STRING" id="200361.A0A453FWU9"/>
<organism evidence="8 9">
    <name type="scientific">Aegilops tauschii subsp. strangulata</name>
    <name type="common">Goatgrass</name>
    <dbReference type="NCBI Taxonomy" id="200361"/>
    <lineage>
        <taxon>Eukaryota</taxon>
        <taxon>Viridiplantae</taxon>
        <taxon>Streptophyta</taxon>
        <taxon>Embryophyta</taxon>
        <taxon>Tracheophyta</taxon>
        <taxon>Spermatophyta</taxon>
        <taxon>Magnoliopsida</taxon>
        <taxon>Liliopsida</taxon>
        <taxon>Poales</taxon>
        <taxon>Poaceae</taxon>
        <taxon>BOP clade</taxon>
        <taxon>Pooideae</taxon>
        <taxon>Triticodae</taxon>
        <taxon>Triticeae</taxon>
        <taxon>Triticinae</taxon>
        <taxon>Aegilops</taxon>
    </lineage>
</organism>
<dbReference type="SUPFAM" id="SSF118290">
    <property type="entry name" value="WRKY DNA-binding domain"/>
    <property type="match status" value="1"/>
</dbReference>
<evidence type="ECO:0000313" key="8">
    <source>
        <dbReference type="EnsemblPlants" id="AET3Gv20811000.2"/>
    </source>
</evidence>
<accession>A0A453FWU9</accession>
<dbReference type="EnsemblPlants" id="AET3Gv20811000.2">
    <property type="protein sequence ID" value="AET3Gv20811000.2"/>
    <property type="gene ID" value="AET3Gv20811000"/>
</dbReference>
<dbReference type="GO" id="GO:0003700">
    <property type="term" value="F:DNA-binding transcription factor activity"/>
    <property type="evidence" value="ECO:0007669"/>
    <property type="project" value="InterPro"/>
</dbReference>
<keyword evidence="5" id="KW-0539">Nucleus</keyword>
<dbReference type="SMART" id="SM00774">
    <property type="entry name" value="WRKY"/>
    <property type="match status" value="1"/>
</dbReference>
<evidence type="ECO:0000313" key="9">
    <source>
        <dbReference type="Proteomes" id="UP000015105"/>
    </source>
</evidence>
<reference evidence="8" key="3">
    <citation type="journal article" date="2017" name="Nature">
        <title>Genome sequence of the progenitor of the wheat D genome Aegilops tauschii.</title>
        <authorList>
            <person name="Luo M.C."/>
            <person name="Gu Y.Q."/>
            <person name="Puiu D."/>
            <person name="Wang H."/>
            <person name="Twardziok S.O."/>
            <person name="Deal K.R."/>
            <person name="Huo N."/>
            <person name="Zhu T."/>
            <person name="Wang L."/>
            <person name="Wang Y."/>
            <person name="McGuire P.E."/>
            <person name="Liu S."/>
            <person name="Long H."/>
            <person name="Ramasamy R.K."/>
            <person name="Rodriguez J.C."/>
            <person name="Van S.L."/>
            <person name="Yuan L."/>
            <person name="Wang Z."/>
            <person name="Xia Z."/>
            <person name="Xiao L."/>
            <person name="Anderson O.D."/>
            <person name="Ouyang S."/>
            <person name="Liang Y."/>
            <person name="Zimin A.V."/>
            <person name="Pertea G."/>
            <person name="Qi P."/>
            <person name="Bennetzen J.L."/>
            <person name="Dai X."/>
            <person name="Dawson M.W."/>
            <person name="Muller H.G."/>
            <person name="Kugler K."/>
            <person name="Rivarola-Duarte L."/>
            <person name="Spannagl M."/>
            <person name="Mayer K.F.X."/>
            <person name="Lu F.H."/>
            <person name="Bevan M.W."/>
            <person name="Leroy P."/>
            <person name="Li P."/>
            <person name="You F.M."/>
            <person name="Sun Q."/>
            <person name="Liu Z."/>
            <person name="Lyons E."/>
            <person name="Wicker T."/>
            <person name="Salzberg S.L."/>
            <person name="Devos K.M."/>
            <person name="Dvorak J."/>
        </authorList>
    </citation>
    <scope>NUCLEOTIDE SEQUENCE [LARGE SCALE GENOMIC DNA]</scope>
    <source>
        <strain evidence="8">cv. AL8/78</strain>
    </source>
</reference>
<reference evidence="8" key="5">
    <citation type="journal article" date="2021" name="G3 (Bethesda)">
        <title>Aegilops tauschii genome assembly Aet v5.0 features greater sequence contiguity and improved annotation.</title>
        <authorList>
            <person name="Wang L."/>
            <person name="Zhu T."/>
            <person name="Rodriguez J.C."/>
            <person name="Deal K.R."/>
            <person name="Dubcovsky J."/>
            <person name="McGuire P.E."/>
            <person name="Lux T."/>
            <person name="Spannagl M."/>
            <person name="Mayer K.F.X."/>
            <person name="Baldrich P."/>
            <person name="Meyers B.C."/>
            <person name="Huo N."/>
            <person name="Gu Y.Q."/>
            <person name="Zhou H."/>
            <person name="Devos K.M."/>
            <person name="Bennetzen J.L."/>
            <person name="Unver T."/>
            <person name="Budak H."/>
            <person name="Gulick P.J."/>
            <person name="Galiba G."/>
            <person name="Kalapos B."/>
            <person name="Nelson D.R."/>
            <person name="Li P."/>
            <person name="You F.M."/>
            <person name="Luo M.C."/>
            <person name="Dvorak J."/>
        </authorList>
    </citation>
    <scope>NUCLEOTIDE SEQUENCE [LARGE SCALE GENOMIC DNA]</scope>
    <source>
        <strain evidence="8">cv. AL8/78</strain>
    </source>
</reference>
<dbReference type="GO" id="GO:0005634">
    <property type="term" value="C:nucleus"/>
    <property type="evidence" value="ECO:0007669"/>
    <property type="project" value="UniProtKB-SubCell"/>
</dbReference>
<proteinExistence type="predicted"/>
<feature type="region of interest" description="Disordered" evidence="6">
    <location>
        <begin position="132"/>
        <end position="173"/>
    </location>
</feature>
<evidence type="ECO:0000256" key="5">
    <source>
        <dbReference type="ARBA" id="ARBA00023242"/>
    </source>
</evidence>
<reference evidence="9" key="2">
    <citation type="journal article" date="2017" name="Nat. Plants">
        <title>The Aegilops tauschii genome reveals multiple impacts of transposons.</title>
        <authorList>
            <person name="Zhao G."/>
            <person name="Zou C."/>
            <person name="Li K."/>
            <person name="Wang K."/>
            <person name="Li T."/>
            <person name="Gao L."/>
            <person name="Zhang X."/>
            <person name="Wang H."/>
            <person name="Yang Z."/>
            <person name="Liu X."/>
            <person name="Jiang W."/>
            <person name="Mao L."/>
            <person name="Kong X."/>
            <person name="Jiao Y."/>
            <person name="Jia J."/>
        </authorList>
    </citation>
    <scope>NUCLEOTIDE SEQUENCE [LARGE SCALE GENOMIC DNA]</scope>
    <source>
        <strain evidence="9">cv. AL8/78</strain>
    </source>
</reference>
<evidence type="ECO:0000256" key="4">
    <source>
        <dbReference type="ARBA" id="ARBA00023163"/>
    </source>
</evidence>
<dbReference type="PANTHER" id="PTHR31221">
    <property type="entry name" value="WRKY TRANSCRIPTION FACTOR PROTEIN 1-RELATED"/>
    <property type="match status" value="1"/>
</dbReference>